<accession>A0A1Q8SPQ2</accession>
<dbReference type="AlphaFoldDB" id="A0A1Q8SPQ2"/>
<dbReference type="Pfam" id="PF11162">
    <property type="entry name" value="DUF2946"/>
    <property type="match status" value="1"/>
</dbReference>
<evidence type="ECO:0008006" key="3">
    <source>
        <dbReference type="Google" id="ProtNLM"/>
    </source>
</evidence>
<name>A0A1Q8SPQ2_9GAMM</name>
<proteinExistence type="predicted"/>
<gene>
    <name evidence="1" type="ORF">BTW07_15100</name>
</gene>
<dbReference type="STRING" id="404433.BTW07_15100"/>
<organism evidence="1 2">
    <name type="scientific">Salinicola socius</name>
    <dbReference type="NCBI Taxonomy" id="404433"/>
    <lineage>
        <taxon>Bacteria</taxon>
        <taxon>Pseudomonadati</taxon>
        <taxon>Pseudomonadota</taxon>
        <taxon>Gammaproteobacteria</taxon>
        <taxon>Oceanospirillales</taxon>
        <taxon>Halomonadaceae</taxon>
        <taxon>Salinicola</taxon>
    </lineage>
</organism>
<dbReference type="OrthoDB" id="6896047at2"/>
<reference evidence="1 2" key="1">
    <citation type="submission" date="2016-12" db="EMBL/GenBank/DDBJ databases">
        <title>Draft genome sequences of strains Salinicola socius SMB35, Salinicola sp. MH3R3-1 and Chromohalobacter sp. SMB17 from the Verkhnekamsk potash mining region of Russia.</title>
        <authorList>
            <person name="Mavrodi D.V."/>
            <person name="Olsson B.E."/>
            <person name="Korsakova E.S."/>
            <person name="Pyankova A."/>
            <person name="Mavrodi O.V."/>
            <person name="Plotnikova E.G."/>
        </authorList>
    </citation>
    <scope>NUCLEOTIDE SEQUENCE [LARGE SCALE GENOMIC DNA]</scope>
    <source>
        <strain evidence="1 2">SMB35</strain>
    </source>
</reference>
<sequence length="131" mass="14131">MTHFCHRWKRSLTALALFAMLMAFTGPLISQMQRLMEMPSGAMAGMTHHGAADTHNAGDSGATGDAHLVSHFDMAACGYCDLFLHAPGLEPPREMPPVTPPPVVFRPMAMKVSPSTAPIYPRYASRAPPLA</sequence>
<comment type="caution">
    <text evidence="1">The sequence shown here is derived from an EMBL/GenBank/DDBJ whole genome shotgun (WGS) entry which is preliminary data.</text>
</comment>
<keyword evidence="2" id="KW-1185">Reference proteome</keyword>
<dbReference type="RefSeq" id="WP_075571000.1">
    <property type="nucleotide sequence ID" value="NZ_MSDO01000022.1"/>
</dbReference>
<evidence type="ECO:0000313" key="1">
    <source>
        <dbReference type="EMBL" id="OLO03399.1"/>
    </source>
</evidence>
<protein>
    <recommendedName>
        <fullName evidence="3">DUF2946 domain-containing protein</fullName>
    </recommendedName>
</protein>
<evidence type="ECO:0000313" key="2">
    <source>
        <dbReference type="Proteomes" id="UP000186878"/>
    </source>
</evidence>
<dbReference type="EMBL" id="MSDO01000022">
    <property type="protein sequence ID" value="OLO03399.1"/>
    <property type="molecule type" value="Genomic_DNA"/>
</dbReference>
<dbReference type="InterPro" id="IPR021333">
    <property type="entry name" value="DUF2946"/>
</dbReference>
<dbReference type="Proteomes" id="UP000186878">
    <property type="component" value="Unassembled WGS sequence"/>
</dbReference>